<protein>
    <submittedName>
        <fullName evidence="1">Acyl-lipid (8-3)-desaturase</fullName>
    </submittedName>
</protein>
<gene>
    <name evidence="1" type="ORF">GBAR_LOCUS28192</name>
</gene>
<name>A0AA35TPP0_GEOBA</name>
<sequence>SRHPQIEHHRRQPPSACHFAITHKPWVWTLVSCLHDFYQGASLVVWLNQHILGHHVYTNIDGADLDIATVSYRQNSRHLQPIIGCHGCSPYQVGPEVAAQILLPTHLHPTSVLRSNIRMNQLSNTQLFVFFAGKLFHCTNRFIIPWALHTLD</sequence>
<accession>A0AA35TPP0</accession>
<proteinExistence type="predicted"/>
<organism evidence="1 2">
    <name type="scientific">Geodia barretti</name>
    <name type="common">Barrett's horny sponge</name>
    <dbReference type="NCBI Taxonomy" id="519541"/>
    <lineage>
        <taxon>Eukaryota</taxon>
        <taxon>Metazoa</taxon>
        <taxon>Porifera</taxon>
        <taxon>Demospongiae</taxon>
        <taxon>Heteroscleromorpha</taxon>
        <taxon>Tetractinellida</taxon>
        <taxon>Astrophorina</taxon>
        <taxon>Geodiidae</taxon>
        <taxon>Geodia</taxon>
    </lineage>
</organism>
<evidence type="ECO:0000313" key="2">
    <source>
        <dbReference type="Proteomes" id="UP001174909"/>
    </source>
</evidence>
<dbReference type="EMBL" id="CASHTH010003941">
    <property type="protein sequence ID" value="CAI8051499.1"/>
    <property type="molecule type" value="Genomic_DNA"/>
</dbReference>
<dbReference type="Proteomes" id="UP001174909">
    <property type="component" value="Unassembled WGS sequence"/>
</dbReference>
<comment type="caution">
    <text evidence="1">The sequence shown here is derived from an EMBL/GenBank/DDBJ whole genome shotgun (WGS) entry which is preliminary data.</text>
</comment>
<evidence type="ECO:0000313" key="1">
    <source>
        <dbReference type="EMBL" id="CAI8051499.1"/>
    </source>
</evidence>
<keyword evidence="2" id="KW-1185">Reference proteome</keyword>
<dbReference type="AlphaFoldDB" id="A0AA35TPP0"/>
<reference evidence="1" key="1">
    <citation type="submission" date="2023-03" db="EMBL/GenBank/DDBJ databases">
        <authorList>
            <person name="Steffen K."/>
            <person name="Cardenas P."/>
        </authorList>
    </citation>
    <scope>NUCLEOTIDE SEQUENCE</scope>
</reference>
<feature type="non-terminal residue" evidence="1">
    <location>
        <position position="1"/>
    </location>
</feature>